<dbReference type="InterPro" id="IPR036179">
    <property type="entry name" value="Ig-like_dom_sf"/>
</dbReference>
<dbReference type="Pfam" id="PF13927">
    <property type="entry name" value="Ig_3"/>
    <property type="match status" value="1"/>
</dbReference>
<dbReference type="Gene3D" id="2.60.40.10">
    <property type="entry name" value="Immunoglobulins"/>
    <property type="match status" value="3"/>
</dbReference>
<reference evidence="2" key="1">
    <citation type="submission" date="2019-06" db="EMBL/GenBank/DDBJ databases">
        <authorList>
            <consortium name="Wellcome Sanger Institute Data Sharing"/>
        </authorList>
    </citation>
    <scope>NUCLEOTIDE SEQUENCE [LARGE SCALE GENOMIC DNA]</scope>
</reference>
<reference evidence="2" key="2">
    <citation type="submission" date="2025-08" db="UniProtKB">
        <authorList>
            <consortium name="Ensembl"/>
        </authorList>
    </citation>
    <scope>IDENTIFICATION</scope>
</reference>
<evidence type="ECO:0000313" key="2">
    <source>
        <dbReference type="Ensembl" id="ENSMMDP00005000962.1"/>
    </source>
</evidence>
<dbReference type="InterPro" id="IPR003598">
    <property type="entry name" value="Ig_sub2"/>
</dbReference>
<feature type="domain" description="Ig-like" evidence="1">
    <location>
        <begin position="126"/>
        <end position="194"/>
    </location>
</feature>
<dbReference type="SUPFAM" id="SSF48726">
    <property type="entry name" value="Immunoglobulin"/>
    <property type="match status" value="3"/>
</dbReference>
<dbReference type="AlphaFoldDB" id="A0A667WHY5"/>
<name>A0A667WHY5_9TELE</name>
<dbReference type="PANTHER" id="PTHR46013">
    <property type="entry name" value="VASCULAR CELL ADHESION MOLECULE 1"/>
    <property type="match status" value="1"/>
</dbReference>
<dbReference type="Proteomes" id="UP000472263">
    <property type="component" value="Chromosome 1"/>
</dbReference>
<dbReference type="InterPro" id="IPR013106">
    <property type="entry name" value="Ig_V-set"/>
</dbReference>
<sequence length="396" mass="44346">MAVTLIYWLEKTLVLVSYSTGMGQTYIKKSICAVKGSSVDISCSYNSYENDVRSKFWFSLKQSDRWWDSSQPEDLSGDAEFAGRVQLFEESGRSTLRITELRESDSAEYRFKFKTSKNFEWRSSLPGTTLTVTDLQVEVTKVTGSQVELKCRGICRSADHPSYVWYKNGEKIEEGASSSYRGNFNPDDRYSCAVKGHEGFRSPSVCEFPPQSGDSRHTPTHPPKHTHMHTYTVCPLTFLPLTHGYSASVTFRLLTSNNYAPKVPSVSVSPSGEIVEGSSVTLTCSSDANPAATYTWYKKNGNPDQEPFRTGPQLNFVSIQSSDSGEFYCTAQNELGEKTSDSTSTDSFVLLMQRDACSLFSPDSKKQFCWQMINKLLSHTRSNQRMTSVFITLALA</sequence>
<dbReference type="InParanoid" id="A0A667WHY5"/>
<evidence type="ECO:0000259" key="1">
    <source>
        <dbReference type="PROSITE" id="PS50835"/>
    </source>
</evidence>
<dbReference type="InterPro" id="IPR003599">
    <property type="entry name" value="Ig_sub"/>
</dbReference>
<reference evidence="2" key="3">
    <citation type="submission" date="2025-09" db="UniProtKB">
        <authorList>
            <consortium name="Ensembl"/>
        </authorList>
    </citation>
    <scope>IDENTIFICATION</scope>
</reference>
<dbReference type="Ensembl" id="ENSMMDT00005000983.1">
    <property type="protein sequence ID" value="ENSMMDP00005000962.1"/>
    <property type="gene ID" value="ENSMMDG00005000586.1"/>
</dbReference>
<dbReference type="SMART" id="SM00409">
    <property type="entry name" value="IG"/>
    <property type="match status" value="3"/>
</dbReference>
<keyword evidence="3" id="KW-1185">Reference proteome</keyword>
<dbReference type="PANTHER" id="PTHR46013:SF4">
    <property type="entry name" value="B-CELL RECEPTOR CD22-RELATED"/>
    <property type="match status" value="1"/>
</dbReference>
<dbReference type="GeneTree" id="ENSGT00990000203852"/>
<evidence type="ECO:0000313" key="3">
    <source>
        <dbReference type="Proteomes" id="UP000472263"/>
    </source>
</evidence>
<accession>A0A667WHY5</accession>
<dbReference type="CDD" id="cd00096">
    <property type="entry name" value="Ig"/>
    <property type="match status" value="1"/>
</dbReference>
<dbReference type="SMART" id="SM00408">
    <property type="entry name" value="IGc2"/>
    <property type="match status" value="1"/>
</dbReference>
<dbReference type="InterPro" id="IPR007110">
    <property type="entry name" value="Ig-like_dom"/>
</dbReference>
<dbReference type="Pfam" id="PF07686">
    <property type="entry name" value="V-set"/>
    <property type="match status" value="1"/>
</dbReference>
<organism evidence="2 3">
    <name type="scientific">Myripristis murdjan</name>
    <name type="common">pinecone soldierfish</name>
    <dbReference type="NCBI Taxonomy" id="586833"/>
    <lineage>
        <taxon>Eukaryota</taxon>
        <taxon>Metazoa</taxon>
        <taxon>Chordata</taxon>
        <taxon>Craniata</taxon>
        <taxon>Vertebrata</taxon>
        <taxon>Euteleostomi</taxon>
        <taxon>Actinopterygii</taxon>
        <taxon>Neopterygii</taxon>
        <taxon>Teleostei</taxon>
        <taxon>Neoteleostei</taxon>
        <taxon>Acanthomorphata</taxon>
        <taxon>Holocentriformes</taxon>
        <taxon>Holocentridae</taxon>
        <taxon>Myripristis</taxon>
    </lineage>
</organism>
<proteinExistence type="predicted"/>
<dbReference type="FunCoup" id="A0A667WHY5">
    <property type="interactions" value="716"/>
</dbReference>
<feature type="domain" description="Ig-like" evidence="1">
    <location>
        <begin position="261"/>
        <end position="345"/>
    </location>
</feature>
<dbReference type="InterPro" id="IPR013783">
    <property type="entry name" value="Ig-like_fold"/>
</dbReference>
<dbReference type="PROSITE" id="PS50835">
    <property type="entry name" value="IG_LIKE"/>
    <property type="match status" value="2"/>
</dbReference>
<protein>
    <recommendedName>
        <fullName evidence="1">Ig-like domain-containing protein</fullName>
    </recommendedName>
</protein>